<evidence type="ECO:0000313" key="2">
    <source>
        <dbReference type="Proteomes" id="UP001215280"/>
    </source>
</evidence>
<proteinExistence type="predicted"/>
<dbReference type="AlphaFoldDB" id="A0AAD7JQ91"/>
<protein>
    <submittedName>
        <fullName evidence="1">Uncharacterized protein</fullName>
    </submittedName>
</protein>
<dbReference type="EMBL" id="JARJLG010000025">
    <property type="protein sequence ID" value="KAJ7769591.1"/>
    <property type="molecule type" value="Genomic_DNA"/>
</dbReference>
<comment type="caution">
    <text evidence="1">The sequence shown here is derived from an EMBL/GenBank/DDBJ whole genome shotgun (WGS) entry which is preliminary data.</text>
</comment>
<sequence length="434" mass="48074">MSDAEWHRILRLPNVCTAVLGRDLDFAFPLARAVLAKLKTKRTTLKNTLAKDFVGTRKWPFSGDRRRELKSLITNWMLQTTRRLALNRSGWNLRRVFFRIASISLAALKLCILHELKKRQTFSESRRPSELCHQGGEIGQGIQENLLQLLGENKGLHLPAPPQPDLSPLLSPALAVLGGPVLGAVAPKRGQPEWVQDNGQEEQARGEAAGQAGEEPPDIHTQAMFLQIHLTASANFDNTLFTPNNTRNALASLDLIPLPQGLPSRSRFDAIALYPTSPKSPQDVRFIIRRTQTHILIHNPYVYFAFCLSTGRVLRYPTSQVNQLSDFVEMGGRFRIGASKPPLFPPMAILHNAVLDVPPGVGQVLRTKQRLTTPASPGGRNECIGALLFGAITLLFGAIKFHGIKVGTDSVYPYGNFIELECPDWSKSGAEYFP</sequence>
<dbReference type="Proteomes" id="UP001215280">
    <property type="component" value="Unassembled WGS sequence"/>
</dbReference>
<gene>
    <name evidence="1" type="ORF">DFH07DRAFT_768862</name>
</gene>
<evidence type="ECO:0000313" key="1">
    <source>
        <dbReference type="EMBL" id="KAJ7769591.1"/>
    </source>
</evidence>
<organism evidence="1 2">
    <name type="scientific">Mycena maculata</name>
    <dbReference type="NCBI Taxonomy" id="230809"/>
    <lineage>
        <taxon>Eukaryota</taxon>
        <taxon>Fungi</taxon>
        <taxon>Dikarya</taxon>
        <taxon>Basidiomycota</taxon>
        <taxon>Agaricomycotina</taxon>
        <taxon>Agaricomycetes</taxon>
        <taxon>Agaricomycetidae</taxon>
        <taxon>Agaricales</taxon>
        <taxon>Marasmiineae</taxon>
        <taxon>Mycenaceae</taxon>
        <taxon>Mycena</taxon>
    </lineage>
</organism>
<accession>A0AAD7JQ91</accession>
<keyword evidence="2" id="KW-1185">Reference proteome</keyword>
<name>A0AAD7JQ91_9AGAR</name>
<reference evidence="1" key="1">
    <citation type="submission" date="2023-03" db="EMBL/GenBank/DDBJ databases">
        <title>Massive genome expansion in bonnet fungi (Mycena s.s.) driven by repeated elements and novel gene families across ecological guilds.</title>
        <authorList>
            <consortium name="Lawrence Berkeley National Laboratory"/>
            <person name="Harder C.B."/>
            <person name="Miyauchi S."/>
            <person name="Viragh M."/>
            <person name="Kuo A."/>
            <person name="Thoen E."/>
            <person name="Andreopoulos B."/>
            <person name="Lu D."/>
            <person name="Skrede I."/>
            <person name="Drula E."/>
            <person name="Henrissat B."/>
            <person name="Morin E."/>
            <person name="Kohler A."/>
            <person name="Barry K."/>
            <person name="LaButti K."/>
            <person name="Morin E."/>
            <person name="Salamov A."/>
            <person name="Lipzen A."/>
            <person name="Mereny Z."/>
            <person name="Hegedus B."/>
            <person name="Baldrian P."/>
            <person name="Stursova M."/>
            <person name="Weitz H."/>
            <person name="Taylor A."/>
            <person name="Grigoriev I.V."/>
            <person name="Nagy L.G."/>
            <person name="Martin F."/>
            <person name="Kauserud H."/>
        </authorList>
    </citation>
    <scope>NUCLEOTIDE SEQUENCE</scope>
    <source>
        <strain evidence="1">CBHHK188m</strain>
    </source>
</reference>